<keyword evidence="4" id="KW-1185">Reference proteome</keyword>
<dbReference type="Pfam" id="PF03686">
    <property type="entry name" value="UPF0146"/>
    <property type="match status" value="1"/>
</dbReference>
<dbReference type="InterPro" id="IPR005353">
    <property type="entry name" value="UPF0146"/>
</dbReference>
<dbReference type="Proteomes" id="UP000218615">
    <property type="component" value="Unassembled WGS sequence"/>
</dbReference>
<dbReference type="OrthoDB" id="59816at2157"/>
<dbReference type="InterPro" id="IPR029063">
    <property type="entry name" value="SAM-dependent_MTases_sf"/>
</dbReference>
<accession>A0A284VQX4</accession>
<evidence type="ECO:0000256" key="2">
    <source>
        <dbReference type="HAMAP-Rule" id="MF_00341"/>
    </source>
</evidence>
<dbReference type="EMBL" id="FZMP01000193">
    <property type="protein sequence ID" value="SNQ61684.1"/>
    <property type="molecule type" value="Genomic_DNA"/>
</dbReference>
<evidence type="ECO:0000313" key="3">
    <source>
        <dbReference type="EMBL" id="SNQ61684.1"/>
    </source>
</evidence>
<evidence type="ECO:0000256" key="1">
    <source>
        <dbReference type="ARBA" id="ARBA00006969"/>
    </source>
</evidence>
<evidence type="ECO:0000313" key="4">
    <source>
        <dbReference type="Proteomes" id="UP000218615"/>
    </source>
</evidence>
<name>A0A284VQX4_9EURY</name>
<dbReference type="HAMAP" id="MF_00341">
    <property type="entry name" value="UPF0146"/>
    <property type="match status" value="1"/>
</dbReference>
<proteinExistence type="inferred from homology"/>
<dbReference type="PIRSF" id="PIRSF016725">
    <property type="entry name" value="UCP016725"/>
    <property type="match status" value="1"/>
</dbReference>
<dbReference type="AlphaFoldDB" id="A0A284VQX4"/>
<protein>
    <recommendedName>
        <fullName evidence="2">UPF0146 protein MNV_470015</fullName>
    </recommendedName>
</protein>
<dbReference type="RefSeq" id="WP_096206341.1">
    <property type="nucleotide sequence ID" value="NZ_FZMP01000193.1"/>
</dbReference>
<organism evidence="3 4">
    <name type="scientific">Candidatus Methanoperedens nitratireducens</name>
    <dbReference type="NCBI Taxonomy" id="1392998"/>
    <lineage>
        <taxon>Archaea</taxon>
        <taxon>Methanobacteriati</taxon>
        <taxon>Methanobacteriota</taxon>
        <taxon>Stenosarchaea group</taxon>
        <taxon>Methanomicrobia</taxon>
        <taxon>Methanosarcinales</taxon>
        <taxon>ANME-2 cluster</taxon>
        <taxon>Candidatus Methanoperedentaceae</taxon>
        <taxon>Candidatus Methanoperedens</taxon>
    </lineage>
</organism>
<sequence length="135" mass="15398">MIQDYKDLAEYILENYRKKVVEVGVGSLPQVALLLKDVMDVVVTDVSEQEHEGVRFCRDDIFSPDMSIYKGASLIYSIRPPIDIQEAIARVAKEVGADLIIRPFGNEKADLGCVYNNCKLLNYKKARFYLYRTVT</sequence>
<dbReference type="Gene3D" id="3.40.50.150">
    <property type="entry name" value="Vaccinia Virus protein VP39"/>
    <property type="match status" value="1"/>
</dbReference>
<gene>
    <name evidence="3" type="ORF">MNV_470015</name>
</gene>
<comment type="similarity">
    <text evidence="1 2">Belongs to the UPF0146 family.</text>
</comment>
<dbReference type="STRING" id="1392998.ANME2D_00917"/>
<reference evidence="4" key="1">
    <citation type="submission" date="2017-06" db="EMBL/GenBank/DDBJ databases">
        <authorList>
            <person name="Cremers G."/>
        </authorList>
    </citation>
    <scope>NUCLEOTIDE SEQUENCE [LARGE SCALE GENOMIC DNA]</scope>
</reference>